<accession>X1NM15</accession>
<name>X1NM15_9ZZZZ</name>
<dbReference type="Pfam" id="PF13625">
    <property type="entry name" value="Helicase_C_3"/>
    <property type="match status" value="1"/>
</dbReference>
<reference evidence="3" key="1">
    <citation type="journal article" date="2014" name="Front. Microbiol.">
        <title>High frequency of phylogenetically diverse reductive dehalogenase-homologous genes in deep subseafloor sedimentary metagenomes.</title>
        <authorList>
            <person name="Kawai M."/>
            <person name="Futagami T."/>
            <person name="Toyoda A."/>
            <person name="Takaki Y."/>
            <person name="Nishi S."/>
            <person name="Hori S."/>
            <person name="Arai W."/>
            <person name="Tsubouchi T."/>
            <person name="Morono Y."/>
            <person name="Uchiyama I."/>
            <person name="Ito T."/>
            <person name="Fujiyama A."/>
            <person name="Inagaki F."/>
            <person name="Takami H."/>
        </authorList>
    </citation>
    <scope>NUCLEOTIDE SEQUENCE</scope>
    <source>
        <strain evidence="3">Expedition CK06-06</strain>
    </source>
</reference>
<dbReference type="AlphaFoldDB" id="X1NM15"/>
<feature type="domain" description="Helicase XPB/Ssl2 N-terminal" evidence="2">
    <location>
        <begin position="145"/>
        <end position="221"/>
    </location>
</feature>
<feature type="non-terminal residue" evidence="3">
    <location>
        <position position="225"/>
    </location>
</feature>
<evidence type="ECO:0000256" key="1">
    <source>
        <dbReference type="SAM" id="MobiDB-lite"/>
    </source>
</evidence>
<dbReference type="InterPro" id="IPR032830">
    <property type="entry name" value="XPB/Ssl2_N"/>
</dbReference>
<protein>
    <recommendedName>
        <fullName evidence="2">Helicase XPB/Ssl2 N-terminal domain-containing protein</fullName>
    </recommendedName>
</protein>
<feature type="compositionally biased region" description="Low complexity" evidence="1">
    <location>
        <begin position="125"/>
        <end position="143"/>
    </location>
</feature>
<evidence type="ECO:0000313" key="3">
    <source>
        <dbReference type="EMBL" id="GAI31256.1"/>
    </source>
</evidence>
<gene>
    <name evidence="3" type="ORF">S06H3_30796</name>
</gene>
<proteinExistence type="predicted"/>
<feature type="region of interest" description="Disordered" evidence="1">
    <location>
        <begin position="125"/>
        <end position="147"/>
    </location>
</feature>
<evidence type="ECO:0000259" key="2">
    <source>
        <dbReference type="Pfam" id="PF13625"/>
    </source>
</evidence>
<sequence>MPSLRFDDRSRQTDPIVARSNLLQVLAKCPAGRWLLLSSFLDALKHRRPDFLRPDGDYDSWYVRDAGTGEYLSGFASWEKVEGALATHTITSSLRWLGVVDLGYGGEDADPTAFRISDQGSSLLPAEPQVPQAEAASSSSPPATVGGDLTITMSVTNSMYERYQLERFAEWEAQDSVATYRITADSVWRAYNAGVNTAQIARFLKRITKDQVPPAVSRALQAWGG</sequence>
<comment type="caution">
    <text evidence="3">The sequence shown here is derived from an EMBL/GenBank/DDBJ whole genome shotgun (WGS) entry which is preliminary data.</text>
</comment>
<organism evidence="3">
    <name type="scientific">marine sediment metagenome</name>
    <dbReference type="NCBI Taxonomy" id="412755"/>
    <lineage>
        <taxon>unclassified sequences</taxon>
        <taxon>metagenomes</taxon>
        <taxon>ecological metagenomes</taxon>
    </lineage>
</organism>
<dbReference type="EMBL" id="BARV01018168">
    <property type="protein sequence ID" value="GAI31256.1"/>
    <property type="molecule type" value="Genomic_DNA"/>
</dbReference>